<evidence type="ECO:0000313" key="5">
    <source>
        <dbReference type="EMBL" id="PWI71790.1"/>
    </source>
</evidence>
<name>A0A179HE02_PURLI</name>
<reference evidence="5" key="1">
    <citation type="submission" date="2015-05" db="EMBL/GenBank/DDBJ databases">
        <authorList>
            <person name="Wang D.B."/>
            <person name="Wang M."/>
        </authorList>
    </citation>
    <scope>NUCLEOTIDE SEQUENCE</scope>
    <source>
        <strain evidence="5">36-1</strain>
    </source>
</reference>
<feature type="region of interest" description="Disordered" evidence="1">
    <location>
        <begin position="1"/>
        <end position="28"/>
    </location>
</feature>
<evidence type="ECO:0000313" key="2">
    <source>
        <dbReference type="EMBL" id="KAK4089297.1"/>
    </source>
</evidence>
<dbReference type="EMBL" id="LSBH01000001">
    <property type="protein sequence ID" value="OAQ87723.1"/>
    <property type="molecule type" value="Genomic_DNA"/>
</dbReference>
<dbReference type="Proteomes" id="UP000078240">
    <property type="component" value="Unassembled WGS sequence"/>
</dbReference>
<dbReference type="AlphaFoldDB" id="A0A179HE02"/>
<dbReference type="OMA" id="FKTWDFI"/>
<dbReference type="EMBL" id="LSBI01000012">
    <property type="protein sequence ID" value="OAQ77914.1"/>
    <property type="molecule type" value="Genomic_DNA"/>
</dbReference>
<feature type="compositionally biased region" description="Basic and acidic residues" evidence="1">
    <location>
        <begin position="17"/>
        <end position="28"/>
    </location>
</feature>
<reference evidence="2" key="4">
    <citation type="submission" date="2023-11" db="EMBL/GenBank/DDBJ databases">
        <authorList>
            <person name="Beijen E."/>
            <person name="Ohm R.A."/>
        </authorList>
    </citation>
    <scope>NUCLEOTIDE SEQUENCE</scope>
    <source>
        <strain evidence="2">CBS 150709</strain>
    </source>
</reference>
<dbReference type="Proteomes" id="UP000078340">
    <property type="component" value="Unassembled WGS sequence"/>
</dbReference>
<dbReference type="Proteomes" id="UP001287286">
    <property type="component" value="Unassembled WGS sequence"/>
</dbReference>
<accession>A0A179HE02</accession>
<dbReference type="EMBL" id="JAWRVI010000020">
    <property type="protein sequence ID" value="KAK4089297.1"/>
    <property type="molecule type" value="Genomic_DNA"/>
</dbReference>
<dbReference type="EMBL" id="LCWV01000007">
    <property type="protein sequence ID" value="PWI71790.1"/>
    <property type="molecule type" value="Genomic_DNA"/>
</dbReference>
<keyword evidence="8" id="KW-1185">Reference proteome</keyword>
<evidence type="ECO:0000313" key="6">
    <source>
        <dbReference type="Proteomes" id="UP000078240"/>
    </source>
</evidence>
<reference evidence="4 6" key="3">
    <citation type="submission" date="2016-01" db="EMBL/GenBank/DDBJ databases">
        <title>Biosynthesis of antibiotic leucinostatins and their inhibition on Phytophthora in bio-control Purpureocillium lilacinum.</title>
        <authorList>
            <person name="Wang G."/>
            <person name="Liu Z."/>
            <person name="Lin R."/>
            <person name="Li E."/>
            <person name="Mao Z."/>
            <person name="Ling J."/>
            <person name="Yin W."/>
            <person name="Xie B."/>
        </authorList>
    </citation>
    <scope>NUCLEOTIDE SEQUENCE [LARGE SCALE GENOMIC DNA]</scope>
    <source>
        <strain evidence="4">PLBJ-1</strain>
        <strain evidence="3">PLFJ-1</strain>
    </source>
</reference>
<dbReference type="KEGG" id="plj:28892398"/>
<evidence type="ECO:0000313" key="3">
    <source>
        <dbReference type="EMBL" id="OAQ77914.1"/>
    </source>
</evidence>
<evidence type="ECO:0000313" key="7">
    <source>
        <dbReference type="Proteomes" id="UP000245956"/>
    </source>
</evidence>
<dbReference type="GeneID" id="28892398"/>
<organism evidence="4 6">
    <name type="scientific">Purpureocillium lilacinum</name>
    <name type="common">Paecilomyces lilacinus</name>
    <dbReference type="NCBI Taxonomy" id="33203"/>
    <lineage>
        <taxon>Eukaryota</taxon>
        <taxon>Fungi</taxon>
        <taxon>Dikarya</taxon>
        <taxon>Ascomycota</taxon>
        <taxon>Pezizomycotina</taxon>
        <taxon>Sordariomycetes</taxon>
        <taxon>Hypocreomycetidae</taxon>
        <taxon>Hypocreales</taxon>
        <taxon>Ophiocordycipitaceae</taxon>
        <taxon>Purpureocillium</taxon>
    </lineage>
</organism>
<reference evidence="2 8" key="5">
    <citation type="journal article" date="2024" name="Microbiol. Resour. Announc.">
        <title>Genome annotations for the ascomycete fungi Trichoderma harzianum, Trichoderma aggressivum, and Purpureocillium lilacinum.</title>
        <authorList>
            <person name="Beijen E.P.W."/>
            <person name="Ohm R.A."/>
        </authorList>
    </citation>
    <scope>NUCLEOTIDE SEQUENCE [LARGE SCALE GENOMIC DNA]</scope>
    <source>
        <strain evidence="2 8">CBS 150709</strain>
    </source>
</reference>
<dbReference type="Proteomes" id="UP000245956">
    <property type="component" value="Unassembled WGS sequence"/>
</dbReference>
<proteinExistence type="predicted"/>
<gene>
    <name evidence="5" type="ORF">PCL_11884</name>
    <name evidence="2" type="ORF">Purlil1_6286</name>
    <name evidence="4" type="ORF">VFPBJ_01763</name>
    <name evidence="3" type="ORF">VFPFJ_10281</name>
</gene>
<evidence type="ECO:0000313" key="8">
    <source>
        <dbReference type="Proteomes" id="UP001287286"/>
    </source>
</evidence>
<comment type="caution">
    <text evidence="4">The sequence shown here is derived from an EMBL/GenBank/DDBJ whole genome shotgun (WGS) entry which is preliminary data.</text>
</comment>
<reference evidence="5 7" key="2">
    <citation type="journal article" date="2016" name="Front. Microbiol.">
        <title>Genome and transcriptome sequences reveal the specific parasitism of the nematophagous Purpureocillium lilacinum 36-1.</title>
        <authorList>
            <person name="Xie J."/>
            <person name="Li S."/>
            <person name="Mo C."/>
            <person name="Xiao X."/>
            <person name="Peng D."/>
            <person name="Wang G."/>
            <person name="Xiao Y."/>
        </authorList>
    </citation>
    <scope>NUCLEOTIDE SEQUENCE [LARGE SCALE GENOMIC DNA]</scope>
    <source>
        <strain evidence="5 7">36-1</strain>
    </source>
</reference>
<protein>
    <submittedName>
        <fullName evidence="4">Uncharacterized protein</fullName>
    </submittedName>
</protein>
<evidence type="ECO:0000313" key="4">
    <source>
        <dbReference type="EMBL" id="OAQ87723.1"/>
    </source>
</evidence>
<sequence>MSTTAPEDAPPPAYAEKPGDVRPVDEKAEQHVEPLVAQPAQGNVPGIAARLEVDFTLHKMMAQIKKAGESAGSVYTVDYKTLTSPHLIFTETATGTRIGSGTLHPISINAGYEVRGEKGKLKALRRMHTEYTHLSRAYSQTGDLVAMTWGSEADFTTWDFICKGPDGVPVARFASNCWARKKVGAIEFYGARGLSKEAQEEILVTGLTLYSCMILRTSSILSFFGGIFSKPGPLPNPESGSGKT</sequence>
<evidence type="ECO:0000256" key="1">
    <source>
        <dbReference type="SAM" id="MobiDB-lite"/>
    </source>
</evidence>